<dbReference type="EMBL" id="CAJOBH010060326">
    <property type="protein sequence ID" value="CAF4421452.1"/>
    <property type="molecule type" value="Genomic_DNA"/>
</dbReference>
<dbReference type="Proteomes" id="UP000681720">
    <property type="component" value="Unassembled WGS sequence"/>
</dbReference>
<sequence>LHQQQHPITAPNILLQSLLYQQHQPDPITLDTTYDPTAFSLPSIDFNSQYFMAAQMSQQQ</sequence>
<dbReference type="EMBL" id="CAJOBH010144839">
    <property type="protein sequence ID" value="CAF4821646.1"/>
    <property type="molecule type" value="Genomic_DNA"/>
</dbReference>
<evidence type="ECO:0000313" key="2">
    <source>
        <dbReference type="EMBL" id="CAF4769101.1"/>
    </source>
</evidence>
<feature type="non-terminal residue" evidence="4">
    <location>
        <position position="60"/>
    </location>
</feature>
<accession>A0A8S3BSE2</accession>
<evidence type="ECO:0000313" key="5">
    <source>
        <dbReference type="EMBL" id="CAF4877791.1"/>
    </source>
</evidence>
<evidence type="ECO:0000313" key="1">
    <source>
        <dbReference type="EMBL" id="CAF4421452.1"/>
    </source>
</evidence>
<dbReference type="Proteomes" id="UP000676336">
    <property type="component" value="Unassembled WGS sequence"/>
</dbReference>
<name>A0A8S3BSE2_9BILA</name>
<dbReference type="EMBL" id="CAJOBI010182506">
    <property type="protein sequence ID" value="CAF4931657.1"/>
    <property type="molecule type" value="Genomic_DNA"/>
</dbReference>
<dbReference type="AlphaFoldDB" id="A0A8S3BSE2"/>
<organism evidence="4 7">
    <name type="scientific">Rotaria magnacalcarata</name>
    <dbReference type="NCBI Taxonomy" id="392030"/>
    <lineage>
        <taxon>Eukaryota</taxon>
        <taxon>Metazoa</taxon>
        <taxon>Spiralia</taxon>
        <taxon>Gnathifera</taxon>
        <taxon>Rotifera</taxon>
        <taxon>Eurotatoria</taxon>
        <taxon>Bdelloidea</taxon>
        <taxon>Philodinida</taxon>
        <taxon>Philodinidae</taxon>
        <taxon>Rotaria</taxon>
    </lineage>
</organism>
<evidence type="ECO:0000313" key="3">
    <source>
        <dbReference type="EMBL" id="CAF4821646.1"/>
    </source>
</evidence>
<gene>
    <name evidence="1" type="ORF">BYL167_LOCUS32482</name>
    <name evidence="3" type="ORF">BYL167_LOCUS49020</name>
    <name evidence="2" type="ORF">GIL414_LOCUS45875</name>
    <name evidence="5" type="ORF">GIL414_LOCUS50708</name>
    <name evidence="4" type="ORF">SMN809_LOCUS49549</name>
    <name evidence="6" type="ORF">SMN809_LOCUS53212</name>
</gene>
<dbReference type="Proteomes" id="UP000681967">
    <property type="component" value="Unassembled WGS sequence"/>
</dbReference>
<feature type="non-terminal residue" evidence="4">
    <location>
        <position position="1"/>
    </location>
</feature>
<protein>
    <submittedName>
        <fullName evidence="4">Uncharacterized protein</fullName>
    </submittedName>
</protein>
<proteinExistence type="predicted"/>
<dbReference type="EMBL" id="CAJOBJ010142405">
    <property type="protein sequence ID" value="CAF4769101.1"/>
    <property type="molecule type" value="Genomic_DNA"/>
</dbReference>
<dbReference type="EMBL" id="CAJOBJ010169629">
    <property type="protein sequence ID" value="CAF4877791.1"/>
    <property type="molecule type" value="Genomic_DNA"/>
</dbReference>
<evidence type="ECO:0000313" key="6">
    <source>
        <dbReference type="EMBL" id="CAF4931657.1"/>
    </source>
</evidence>
<comment type="caution">
    <text evidence="4">The sequence shown here is derived from an EMBL/GenBank/DDBJ whole genome shotgun (WGS) entry which is preliminary data.</text>
</comment>
<evidence type="ECO:0000313" key="4">
    <source>
        <dbReference type="EMBL" id="CAF4854355.1"/>
    </source>
</evidence>
<evidence type="ECO:0000313" key="7">
    <source>
        <dbReference type="Proteomes" id="UP000676336"/>
    </source>
</evidence>
<dbReference type="EMBL" id="CAJOBI010161887">
    <property type="protein sequence ID" value="CAF4854355.1"/>
    <property type="molecule type" value="Genomic_DNA"/>
</dbReference>
<reference evidence="4" key="1">
    <citation type="submission" date="2021-02" db="EMBL/GenBank/DDBJ databases">
        <authorList>
            <person name="Nowell W R."/>
        </authorList>
    </citation>
    <scope>NUCLEOTIDE SEQUENCE</scope>
</reference>